<gene>
    <name evidence="2" type="ORF">OW763_05255</name>
</gene>
<keyword evidence="1" id="KW-0732">Signal</keyword>
<comment type="caution">
    <text evidence="2">The sequence shown here is derived from an EMBL/GenBank/DDBJ whole genome shotgun (WGS) entry which is preliminary data.</text>
</comment>
<evidence type="ECO:0000256" key="1">
    <source>
        <dbReference type="SAM" id="SignalP"/>
    </source>
</evidence>
<sequence length="170" mass="19065">MNKKQGVIIVVLLALIVCAGIAATKLNADLDYVAGNDMLNGKNTISLNESNEKTTATNFFQESQLIRDNKEAQTLQTLKALIDDENVSKEERTKLNKQYTELALAIKDQSQIETVLKSKGYDEVLCYINESKATVVIKTDELTEKDKKQIQEVVMDVTQIRDVEIQPSKK</sequence>
<keyword evidence="3" id="KW-1185">Reference proteome</keyword>
<dbReference type="InterPro" id="IPR024232">
    <property type="entry name" value="SpoIIIAH"/>
</dbReference>
<reference evidence="2" key="1">
    <citation type="submission" date="2022-12" db="EMBL/GenBank/DDBJ databases">
        <authorList>
            <person name="Wang J."/>
        </authorList>
    </citation>
    <scope>NUCLEOTIDE SEQUENCE</scope>
    <source>
        <strain evidence="2">HY-45-18</strain>
    </source>
</reference>
<dbReference type="Pfam" id="PF12685">
    <property type="entry name" value="SpoIIIAH"/>
    <property type="match status" value="1"/>
</dbReference>
<dbReference type="Proteomes" id="UP001078443">
    <property type="component" value="Unassembled WGS sequence"/>
</dbReference>
<dbReference type="InterPro" id="IPR038503">
    <property type="entry name" value="SpoIIIAH_sf"/>
</dbReference>
<proteinExistence type="predicted"/>
<feature type="chain" id="PRO_5046389507" evidence="1">
    <location>
        <begin position="23"/>
        <end position="170"/>
    </location>
</feature>
<organism evidence="2 3">
    <name type="scientific">Clostridium aestuarii</name>
    <dbReference type="NCBI Taxonomy" id="338193"/>
    <lineage>
        <taxon>Bacteria</taxon>
        <taxon>Bacillati</taxon>
        <taxon>Bacillota</taxon>
        <taxon>Clostridia</taxon>
        <taxon>Eubacteriales</taxon>
        <taxon>Clostridiaceae</taxon>
        <taxon>Clostridium</taxon>
    </lineage>
</organism>
<dbReference type="Gene3D" id="1.10.287.4300">
    <property type="entry name" value="Stage III sporulation protein AH-like"/>
    <property type="match status" value="1"/>
</dbReference>
<accession>A0ABT4CXN5</accession>
<evidence type="ECO:0000313" key="3">
    <source>
        <dbReference type="Proteomes" id="UP001078443"/>
    </source>
</evidence>
<dbReference type="EMBL" id="JAPQER010000002">
    <property type="protein sequence ID" value="MCY6483756.1"/>
    <property type="molecule type" value="Genomic_DNA"/>
</dbReference>
<dbReference type="RefSeq" id="WP_268040034.1">
    <property type="nucleotide sequence ID" value="NZ_JAPQER010000002.1"/>
</dbReference>
<evidence type="ECO:0000313" key="2">
    <source>
        <dbReference type="EMBL" id="MCY6483756.1"/>
    </source>
</evidence>
<feature type="signal peptide" evidence="1">
    <location>
        <begin position="1"/>
        <end position="22"/>
    </location>
</feature>
<protein>
    <submittedName>
        <fullName evidence="2">SpoIIIAH-like family protein</fullName>
    </submittedName>
</protein>
<name>A0ABT4CXN5_9CLOT</name>